<dbReference type="GO" id="GO:0016787">
    <property type="term" value="F:hydrolase activity"/>
    <property type="evidence" value="ECO:0007669"/>
    <property type="project" value="UniProtKB-KW"/>
</dbReference>
<evidence type="ECO:0000313" key="4">
    <source>
        <dbReference type="Proteomes" id="UP001596112"/>
    </source>
</evidence>
<reference evidence="4" key="1">
    <citation type="journal article" date="2019" name="Int. J. Syst. Evol. Microbiol.">
        <title>The Global Catalogue of Microorganisms (GCM) 10K type strain sequencing project: providing services to taxonomists for standard genome sequencing and annotation.</title>
        <authorList>
            <consortium name="The Broad Institute Genomics Platform"/>
            <consortium name="The Broad Institute Genome Sequencing Center for Infectious Disease"/>
            <person name="Wu L."/>
            <person name="Ma J."/>
        </authorList>
    </citation>
    <scope>NUCLEOTIDE SEQUENCE [LARGE SCALE GENOMIC DNA]</scope>
    <source>
        <strain evidence="4">JCM 9918</strain>
    </source>
</reference>
<feature type="signal peptide" evidence="1">
    <location>
        <begin position="1"/>
        <end position="19"/>
    </location>
</feature>
<dbReference type="InterPro" id="IPR029058">
    <property type="entry name" value="AB_hydrolase_fold"/>
</dbReference>
<dbReference type="EC" id="3.4.-.-" evidence="3"/>
<gene>
    <name evidence="3" type="ORF">ACFQGO_06205</name>
</gene>
<keyword evidence="1" id="KW-0732">Signal</keyword>
<evidence type="ECO:0000313" key="3">
    <source>
        <dbReference type="EMBL" id="MFC5807104.1"/>
    </source>
</evidence>
<protein>
    <submittedName>
        <fullName evidence="3">Alpha/beta hydrolase family protein</fullName>
        <ecNumber evidence="3">3.4.-.-</ecNumber>
    </submittedName>
</protein>
<proteinExistence type="predicted"/>
<organism evidence="3 4">
    <name type="scientific">Streptomyces heilongjiangensis</name>
    <dbReference type="NCBI Taxonomy" id="945052"/>
    <lineage>
        <taxon>Bacteria</taxon>
        <taxon>Bacillati</taxon>
        <taxon>Actinomycetota</taxon>
        <taxon>Actinomycetes</taxon>
        <taxon>Kitasatosporales</taxon>
        <taxon>Streptomycetaceae</taxon>
        <taxon>Streptomyces</taxon>
    </lineage>
</organism>
<sequence>MRAVRAAAAAVGVAFAAGAASVAAGRLASDAALKATSGRPLPTEPRLTVHSTAAGRITLTRAFASQRPGVYGLTGAGAGAGAGAGGGAGGGAHAVVGSVVSGVPHAPDTVVRRLERVSRGTLEPGDKVWFTPSTHIGDPRTALGLDHTDVEVPGELGTLPAWFVPGVRSTWVITVHGLGTTREHPMNVMGFLHRHGFPVLDVAYRGDAGAPRAPDGLSHLGETEWRDVDAAIHHAVRFGAEKVVLYGWSTGATMALRAASRSGLRDRVTGLVLDSPVLDWTATLRALAAARRTPGVLLPLAVRAAQGRTGLGRTGLGGAAAVEPARFPVPALIFHGPDDLVAPWDASRRLAAHHPGRITLSTVRQAPHGAMWNADPAHYEETLRRFLTPLM</sequence>
<dbReference type="Pfam" id="PF12146">
    <property type="entry name" value="Hydrolase_4"/>
    <property type="match status" value="1"/>
</dbReference>
<evidence type="ECO:0000259" key="2">
    <source>
        <dbReference type="Pfam" id="PF12146"/>
    </source>
</evidence>
<keyword evidence="3" id="KW-0378">Hydrolase</keyword>
<dbReference type="Gene3D" id="3.40.50.1820">
    <property type="entry name" value="alpha/beta hydrolase"/>
    <property type="match status" value="1"/>
</dbReference>
<dbReference type="Proteomes" id="UP001596112">
    <property type="component" value="Unassembled WGS sequence"/>
</dbReference>
<evidence type="ECO:0000256" key="1">
    <source>
        <dbReference type="SAM" id="SignalP"/>
    </source>
</evidence>
<name>A0ABW1B1T7_9ACTN</name>
<dbReference type="InterPro" id="IPR022742">
    <property type="entry name" value="Hydrolase_4"/>
</dbReference>
<keyword evidence="4" id="KW-1185">Reference proteome</keyword>
<dbReference type="RefSeq" id="WP_272170005.1">
    <property type="nucleotide sequence ID" value="NZ_JAQOSL010000013.1"/>
</dbReference>
<dbReference type="SUPFAM" id="SSF53474">
    <property type="entry name" value="alpha/beta-Hydrolases"/>
    <property type="match status" value="1"/>
</dbReference>
<dbReference type="EMBL" id="JBHSNZ010000003">
    <property type="protein sequence ID" value="MFC5807104.1"/>
    <property type="molecule type" value="Genomic_DNA"/>
</dbReference>
<comment type="caution">
    <text evidence="3">The sequence shown here is derived from an EMBL/GenBank/DDBJ whole genome shotgun (WGS) entry which is preliminary data.</text>
</comment>
<accession>A0ABW1B1T7</accession>
<feature type="chain" id="PRO_5047343345" evidence="1">
    <location>
        <begin position="20"/>
        <end position="391"/>
    </location>
</feature>
<feature type="domain" description="Serine aminopeptidase S33" evidence="2">
    <location>
        <begin position="172"/>
        <end position="292"/>
    </location>
</feature>